<name>A0A5D0IWV0_9FLAO</name>
<proteinExistence type="predicted"/>
<evidence type="ECO:0000313" key="3">
    <source>
        <dbReference type="Proteomes" id="UP000323930"/>
    </source>
</evidence>
<dbReference type="EMBL" id="VSDQ01000332">
    <property type="protein sequence ID" value="TYA86837.1"/>
    <property type="molecule type" value="Genomic_DNA"/>
</dbReference>
<reference evidence="2 3" key="1">
    <citation type="submission" date="2019-08" db="EMBL/GenBank/DDBJ databases">
        <title>Seonamhaeicola sediminis sp. nov., isolated from marine sediment.</title>
        <authorList>
            <person name="Cao W.R."/>
        </authorList>
    </citation>
    <scope>NUCLEOTIDE SEQUENCE [LARGE SCALE GENOMIC DNA]</scope>
    <source>
        <strain evidence="2 3">B011</strain>
    </source>
</reference>
<keyword evidence="1" id="KW-0732">Signal</keyword>
<evidence type="ECO:0000256" key="1">
    <source>
        <dbReference type="ARBA" id="ARBA00022729"/>
    </source>
</evidence>
<accession>A0A5D0IWV0</accession>
<sequence length="324" mass="37292">MKRISYYLYFYSEGTLKNKINLGRKRPGIYSFGTINNPKTTTINLIGRKTFGSRRTYFSQRFIRCQNDSDSDGILNGEDECRYEYTNSSINHGCPGYPALIVDEKSTLAAPAWGHYELGYARSSNNPPILSRFDDGFFDFTKLRIKNIGDGNAVGNELIKINFYISKDNKISSDDFKFPEEYIINSYALIEPDRSKDFRIKLFGESVANNLSYGRYIFIINLQHYSKNGNTKESTYSFPVEYINTYVGWTWGNKQLSTKEKELETFKNPSNNYKPYSLNVYSFDGKLVKSTIVSSEIEEKNSLINLKSGVYILKTPNKIQKIIK</sequence>
<evidence type="ECO:0000313" key="2">
    <source>
        <dbReference type="EMBL" id="TYA86837.1"/>
    </source>
</evidence>
<comment type="caution">
    <text evidence="2">The sequence shown here is derived from an EMBL/GenBank/DDBJ whole genome shotgun (WGS) entry which is preliminary data.</text>
</comment>
<dbReference type="NCBIfam" id="TIGR04183">
    <property type="entry name" value="Por_Secre_tail"/>
    <property type="match status" value="1"/>
</dbReference>
<protein>
    <submittedName>
        <fullName evidence="2">T9SS type A sorting domain-containing protein</fullName>
    </submittedName>
</protein>
<dbReference type="Proteomes" id="UP000323930">
    <property type="component" value="Unassembled WGS sequence"/>
</dbReference>
<dbReference type="AlphaFoldDB" id="A0A5D0IWV0"/>
<gene>
    <name evidence="2" type="ORF">FUA24_04740</name>
</gene>
<keyword evidence="3" id="KW-1185">Reference proteome</keyword>
<organism evidence="2 3">
    <name type="scientific">Seonamhaeicola marinus</name>
    <dbReference type="NCBI Taxonomy" id="1912246"/>
    <lineage>
        <taxon>Bacteria</taxon>
        <taxon>Pseudomonadati</taxon>
        <taxon>Bacteroidota</taxon>
        <taxon>Flavobacteriia</taxon>
        <taxon>Flavobacteriales</taxon>
        <taxon>Flavobacteriaceae</taxon>
    </lineage>
</organism>
<dbReference type="OrthoDB" id="1315017at2"/>
<dbReference type="InterPro" id="IPR026444">
    <property type="entry name" value="Secre_tail"/>
</dbReference>